<evidence type="ECO:0000256" key="4">
    <source>
        <dbReference type="ARBA" id="ARBA00022547"/>
    </source>
</evidence>
<feature type="transmembrane region" description="Helical" evidence="12">
    <location>
        <begin position="12"/>
        <end position="31"/>
    </location>
</feature>
<organism evidence="13">
    <name type="scientific">mine drainage metagenome</name>
    <dbReference type="NCBI Taxonomy" id="410659"/>
    <lineage>
        <taxon>unclassified sequences</taxon>
        <taxon>metagenomes</taxon>
        <taxon>ecological metagenomes</taxon>
    </lineage>
</organism>
<comment type="function">
    <text evidence="10">F(1)F(0) ATP synthase produces ATP from ADP in the presence of a proton or sodium gradient. F-type ATPases consist of two structural domains, F(1) containing the extramembraneous catalytic core and F(0) containing the membrane proton channel, linked together by a central stalk and a peripheral stalk. During catalysis, ATP synthesis in the catalytic domain of F(1) is coupled via a rotary mechanism of the central stalk subunits to proton translocation.</text>
</comment>
<accession>E6PGD5</accession>
<evidence type="ECO:0000256" key="10">
    <source>
        <dbReference type="ARBA" id="ARBA00025198"/>
    </source>
</evidence>
<reference evidence="13" key="1">
    <citation type="submission" date="2009-10" db="EMBL/GenBank/DDBJ databases">
        <title>Diversity of trophic interactions inside an arsenic-rich microbial ecosystem.</title>
        <authorList>
            <person name="Bertin P.N."/>
            <person name="Heinrich-Salmeron A."/>
            <person name="Pelletier E."/>
            <person name="Goulhen-Chollet F."/>
            <person name="Arsene-Ploetze F."/>
            <person name="Gallien S."/>
            <person name="Calteau A."/>
            <person name="Vallenet D."/>
            <person name="Casiot C."/>
            <person name="Chane-Woon-Ming B."/>
            <person name="Giloteaux L."/>
            <person name="Barakat M."/>
            <person name="Bonnefoy V."/>
            <person name="Bruneel O."/>
            <person name="Chandler M."/>
            <person name="Cleiss J."/>
            <person name="Duran R."/>
            <person name="Elbaz-Poulichet F."/>
            <person name="Fonknechten N."/>
            <person name="Lauga B."/>
            <person name="Mornico D."/>
            <person name="Ortet P."/>
            <person name="Schaeffer C."/>
            <person name="Siguier P."/>
            <person name="Alexander Thil Smith A."/>
            <person name="Van Dorsselaer A."/>
            <person name="Weissenbach J."/>
            <person name="Medigue C."/>
            <person name="Le Paslier D."/>
        </authorList>
    </citation>
    <scope>NUCLEOTIDE SEQUENCE</scope>
</reference>
<dbReference type="InterPro" id="IPR050059">
    <property type="entry name" value="ATP_synthase_B_chain"/>
</dbReference>
<keyword evidence="4" id="KW-0138">CF(0)</keyword>
<comment type="caution">
    <text evidence="13">The sequence shown here is derived from an EMBL/GenBank/DDBJ whole genome shotgun (WGS) entry which is preliminary data.</text>
</comment>
<evidence type="ECO:0000256" key="11">
    <source>
        <dbReference type="SAM" id="Coils"/>
    </source>
</evidence>
<protein>
    <submittedName>
        <fullName evidence="13">Putative ATP synthase B chain AtpF</fullName>
    </submittedName>
</protein>
<dbReference type="EMBL" id="CABL01000011">
    <property type="protein sequence ID" value="CBH75523.1"/>
    <property type="molecule type" value="Genomic_DNA"/>
</dbReference>
<dbReference type="PANTHER" id="PTHR33445:SF2">
    <property type="entry name" value="ATP SYNTHASE SUBUNIT B', CHLOROPLASTIC"/>
    <property type="match status" value="1"/>
</dbReference>
<sequence>MLFSFDGTFVVQLINFAIFFALLNVLFLRPVGKAVVQRRAYLDNLVGGYEKAQSEANALRREADEVRNEARREADVAIARERARMHEDGVSILAEFSKKANETIDLANDQVHREVEALSGDLSALREQLAGQLLAQALPEVKR</sequence>
<dbReference type="InterPro" id="IPR002146">
    <property type="entry name" value="ATP_synth_b/b'su_bac/chlpt"/>
</dbReference>
<dbReference type="Pfam" id="PF00430">
    <property type="entry name" value="ATP-synt_B"/>
    <property type="match status" value="1"/>
</dbReference>
<dbReference type="GO" id="GO:0015986">
    <property type="term" value="P:proton motive force-driven ATP synthesis"/>
    <property type="evidence" value="ECO:0007669"/>
    <property type="project" value="InterPro"/>
</dbReference>
<proteinExistence type="inferred from homology"/>
<evidence type="ECO:0000256" key="6">
    <source>
        <dbReference type="ARBA" id="ARBA00022781"/>
    </source>
</evidence>
<dbReference type="AlphaFoldDB" id="E6PGD5"/>
<evidence type="ECO:0000256" key="2">
    <source>
        <dbReference type="ARBA" id="ARBA00005513"/>
    </source>
</evidence>
<evidence type="ECO:0000256" key="3">
    <source>
        <dbReference type="ARBA" id="ARBA00022448"/>
    </source>
</evidence>
<keyword evidence="9 12" id="KW-0472">Membrane</keyword>
<keyword evidence="3" id="KW-0813">Transport</keyword>
<comment type="subcellular location">
    <subcellularLocation>
        <location evidence="1">Membrane</location>
        <topology evidence="1">Single-pass membrane protein</topology>
    </subcellularLocation>
</comment>
<evidence type="ECO:0000256" key="12">
    <source>
        <dbReference type="SAM" id="Phobius"/>
    </source>
</evidence>
<evidence type="ECO:0000313" key="13">
    <source>
        <dbReference type="EMBL" id="CBH75523.1"/>
    </source>
</evidence>
<dbReference type="PANTHER" id="PTHR33445">
    <property type="entry name" value="ATP SYNTHASE SUBUNIT B', CHLOROPLASTIC"/>
    <property type="match status" value="1"/>
</dbReference>
<dbReference type="CDD" id="cd06503">
    <property type="entry name" value="ATP-synt_Fo_b"/>
    <property type="match status" value="1"/>
</dbReference>
<keyword evidence="8" id="KW-0406">Ion transport</keyword>
<name>E6PGD5_9ZZZZ</name>
<keyword evidence="6" id="KW-0375">Hydrogen ion transport</keyword>
<evidence type="ECO:0000256" key="8">
    <source>
        <dbReference type="ARBA" id="ARBA00023065"/>
    </source>
</evidence>
<gene>
    <name evidence="13" type="ORF">CARN1_2593</name>
</gene>
<evidence type="ECO:0000256" key="1">
    <source>
        <dbReference type="ARBA" id="ARBA00004167"/>
    </source>
</evidence>
<keyword evidence="7 12" id="KW-1133">Transmembrane helix</keyword>
<evidence type="ECO:0000256" key="5">
    <source>
        <dbReference type="ARBA" id="ARBA00022692"/>
    </source>
</evidence>
<evidence type="ECO:0000256" key="7">
    <source>
        <dbReference type="ARBA" id="ARBA00022989"/>
    </source>
</evidence>
<evidence type="ECO:0000256" key="9">
    <source>
        <dbReference type="ARBA" id="ARBA00023136"/>
    </source>
</evidence>
<dbReference type="GO" id="GO:0045259">
    <property type="term" value="C:proton-transporting ATP synthase complex"/>
    <property type="evidence" value="ECO:0007669"/>
    <property type="project" value="UniProtKB-KW"/>
</dbReference>
<keyword evidence="5 12" id="KW-0812">Transmembrane</keyword>
<keyword evidence="11" id="KW-0175">Coiled coil</keyword>
<dbReference type="GO" id="GO:0046961">
    <property type="term" value="F:proton-transporting ATPase activity, rotational mechanism"/>
    <property type="evidence" value="ECO:0007669"/>
    <property type="project" value="TreeGrafter"/>
</dbReference>
<comment type="similarity">
    <text evidence="2">Belongs to the ATPase B chain family.</text>
</comment>
<feature type="coiled-coil region" evidence="11">
    <location>
        <begin position="42"/>
        <end position="76"/>
    </location>
</feature>